<dbReference type="SUPFAM" id="SSF53901">
    <property type="entry name" value="Thiolase-like"/>
    <property type="match status" value="2"/>
</dbReference>
<evidence type="ECO:0000256" key="10">
    <source>
        <dbReference type="RuleBase" id="RU003557"/>
    </source>
</evidence>
<dbReference type="NCBIfam" id="TIGR01930">
    <property type="entry name" value="AcCoA-C-Actrans"/>
    <property type="match status" value="1"/>
</dbReference>
<feature type="domain" description="Thiolase N-terminal" evidence="11">
    <location>
        <begin position="7"/>
        <end position="265"/>
    </location>
</feature>
<dbReference type="InterPro" id="IPR020610">
    <property type="entry name" value="Thiolase_AS"/>
</dbReference>
<dbReference type="AlphaFoldDB" id="A0A0B4XF79"/>
<dbReference type="InterPro" id="IPR020616">
    <property type="entry name" value="Thiolase_N"/>
</dbReference>
<feature type="domain" description="Thiolase C-terminal" evidence="12">
    <location>
        <begin position="273"/>
        <end position="394"/>
    </location>
</feature>
<evidence type="ECO:0000313" key="14">
    <source>
        <dbReference type="Proteomes" id="UP000031368"/>
    </source>
</evidence>
<dbReference type="Proteomes" id="UP000031368">
    <property type="component" value="Plasmid pRgalR602c"/>
</dbReference>
<dbReference type="CDD" id="cd00751">
    <property type="entry name" value="thiolase"/>
    <property type="match status" value="1"/>
</dbReference>
<reference evidence="13 14" key="1">
    <citation type="submission" date="2013-11" db="EMBL/GenBank/DDBJ databases">
        <title>Complete genome sequence of Rhizobium gallicum bv. gallicum R602.</title>
        <authorList>
            <person name="Bustos P."/>
            <person name="Santamaria R.I."/>
            <person name="Lozano L."/>
            <person name="Acosta J.L."/>
            <person name="Ormeno-Orrillo E."/>
            <person name="Rogel M.A."/>
            <person name="Romero D."/>
            <person name="Cevallos M.A."/>
            <person name="Martinez-Romero E."/>
            <person name="Gonzalez V."/>
        </authorList>
    </citation>
    <scope>NUCLEOTIDE SEQUENCE [LARGE SCALE GENOMIC DNA]</scope>
    <source>
        <strain evidence="13 14">R602</strain>
        <plasmid evidence="13 14">pRgalR602c</plasmid>
    </source>
</reference>
<keyword evidence="13" id="KW-0614">Plasmid</keyword>
<dbReference type="InterPro" id="IPR020617">
    <property type="entry name" value="Thiolase_C"/>
</dbReference>
<comment type="subunit">
    <text evidence="3">Homotetramer.</text>
</comment>
<evidence type="ECO:0000259" key="11">
    <source>
        <dbReference type="Pfam" id="PF00108"/>
    </source>
</evidence>
<dbReference type="GO" id="GO:0044281">
    <property type="term" value="P:small molecule metabolic process"/>
    <property type="evidence" value="ECO:0007669"/>
    <property type="project" value="UniProtKB-ARBA"/>
</dbReference>
<dbReference type="GO" id="GO:0003988">
    <property type="term" value="F:acetyl-CoA C-acyltransferase activity"/>
    <property type="evidence" value="ECO:0007669"/>
    <property type="project" value="UniProtKB-ARBA"/>
</dbReference>
<dbReference type="PROSITE" id="PS00099">
    <property type="entry name" value="THIOLASE_3"/>
    <property type="match status" value="1"/>
</dbReference>
<keyword evidence="14" id="KW-1185">Reference proteome</keyword>
<keyword evidence="5" id="KW-0583">PHB biosynthesis</keyword>
<dbReference type="EMBL" id="CP006880">
    <property type="protein sequence ID" value="AJD45308.1"/>
    <property type="molecule type" value="Genomic_DNA"/>
</dbReference>
<gene>
    <name evidence="13" type="ORF">RGR602_PC01281</name>
</gene>
<keyword evidence="6 10" id="KW-0012">Acyltransferase</keyword>
<name>A0A0B4XF79_9HYPH</name>
<dbReference type="HOGENOM" id="CLU_031026_0_1_5"/>
<comment type="pathway">
    <text evidence="7">Metabolic intermediate biosynthesis; (R)-mevalonate biosynthesis; (R)-mevalonate from acetyl-CoA: step 1/3.</text>
</comment>
<proteinExistence type="inferred from homology"/>
<feature type="active site" description="Proton acceptor" evidence="9">
    <location>
        <position position="351"/>
    </location>
</feature>
<dbReference type="Pfam" id="PF02803">
    <property type="entry name" value="Thiolase_C"/>
    <property type="match status" value="1"/>
</dbReference>
<dbReference type="Pfam" id="PF00108">
    <property type="entry name" value="Thiolase_N"/>
    <property type="match status" value="1"/>
</dbReference>
<evidence type="ECO:0000256" key="1">
    <source>
        <dbReference type="ARBA" id="ARBA00004683"/>
    </source>
</evidence>
<dbReference type="Gene3D" id="3.40.47.10">
    <property type="match status" value="2"/>
</dbReference>
<evidence type="ECO:0000256" key="4">
    <source>
        <dbReference type="ARBA" id="ARBA00022679"/>
    </source>
</evidence>
<evidence type="ECO:0000256" key="9">
    <source>
        <dbReference type="PIRSR" id="PIRSR000429-1"/>
    </source>
</evidence>
<dbReference type="InterPro" id="IPR016039">
    <property type="entry name" value="Thiolase-like"/>
</dbReference>
<dbReference type="FunFam" id="3.40.47.10:FF:000010">
    <property type="entry name" value="Acetyl-CoA acetyltransferase (Thiolase)"/>
    <property type="match status" value="1"/>
</dbReference>
<evidence type="ECO:0000256" key="5">
    <source>
        <dbReference type="ARBA" id="ARBA00022752"/>
    </source>
</evidence>
<protein>
    <recommendedName>
        <fullName evidence="8">Beta-ketothiolase</fullName>
    </recommendedName>
</protein>
<evidence type="ECO:0000313" key="13">
    <source>
        <dbReference type="EMBL" id="AJD45308.1"/>
    </source>
</evidence>
<geneLocation type="plasmid" evidence="13 14">
    <name>pRgalR602c</name>
</geneLocation>
<evidence type="ECO:0000256" key="8">
    <source>
        <dbReference type="ARBA" id="ARBA00080155"/>
    </source>
</evidence>
<comment type="similarity">
    <text evidence="2 10">Belongs to the thiolase-like superfamily. Thiolase family.</text>
</comment>
<evidence type="ECO:0000256" key="6">
    <source>
        <dbReference type="ARBA" id="ARBA00023315"/>
    </source>
</evidence>
<accession>A0A0B4XF79</accession>
<keyword evidence="4 10" id="KW-0808">Transferase</keyword>
<comment type="pathway">
    <text evidence="1">Biopolymer metabolism; poly-(R)-3-hydroxybutanoate biosynthesis.</text>
</comment>
<dbReference type="InterPro" id="IPR002155">
    <property type="entry name" value="Thiolase"/>
</dbReference>
<organism evidence="13 14">
    <name type="scientific">Rhizobium gallicum bv. gallicum R602sp</name>
    <dbReference type="NCBI Taxonomy" id="1041138"/>
    <lineage>
        <taxon>Bacteria</taxon>
        <taxon>Pseudomonadati</taxon>
        <taxon>Pseudomonadota</taxon>
        <taxon>Alphaproteobacteria</taxon>
        <taxon>Hyphomicrobiales</taxon>
        <taxon>Rhizobiaceae</taxon>
        <taxon>Rhizobium/Agrobacterium group</taxon>
        <taxon>Rhizobium</taxon>
    </lineage>
</organism>
<dbReference type="RefSeq" id="WP_040115557.1">
    <property type="nucleotide sequence ID" value="NZ_CP006880.1"/>
</dbReference>
<dbReference type="PANTHER" id="PTHR18919:SF138">
    <property type="entry name" value="ACETYL-COA C-ACETYLTRANSFERASE"/>
    <property type="match status" value="1"/>
</dbReference>
<dbReference type="KEGG" id="rga:RGR602_PC01281"/>
<evidence type="ECO:0000256" key="7">
    <source>
        <dbReference type="ARBA" id="ARBA00037924"/>
    </source>
</evidence>
<evidence type="ECO:0000256" key="3">
    <source>
        <dbReference type="ARBA" id="ARBA00011881"/>
    </source>
</evidence>
<dbReference type="PIRSF" id="PIRSF000429">
    <property type="entry name" value="Ac-CoA_Ac_transf"/>
    <property type="match status" value="1"/>
</dbReference>
<evidence type="ECO:0000256" key="2">
    <source>
        <dbReference type="ARBA" id="ARBA00010982"/>
    </source>
</evidence>
<sequence>MQLQDPVVIVGSARTPIGGFQGELKDATAPALGAAAIRAALERSRVEAGAVDEVVFGCVLPAGQGQAPARQAAIGAGLAFSTGASTINKMCGSGMKATMIAHDLIAAGSASVTIAGGMESMTNAPYLLDRARSGYRLGHGRVVDHLFLDGLEDAYDKGRLMGTFAEDCAEAYQFTRAEQDSYAIASLTRAQKAIEAGYFDEEITPVTIKTGKSELTVAHDEQPGKAKLEKIPALKPAFRDGGTVTAANSSSISDGAAALVLMRRSQAERRGLETLATITAHATHSQAPNLFATAPIGALEKLSDRAGWSFDTVDLFEINEAFAVVAMAAMRDLHLPHDKVNVHGGACALGHPIGASGARIIVTLLAALERYDLKRGMAALCIGGGEATAVALERH</sequence>
<dbReference type="PANTHER" id="PTHR18919">
    <property type="entry name" value="ACETYL-COA C-ACYLTRANSFERASE"/>
    <property type="match status" value="1"/>
</dbReference>
<feature type="active site" description="Acyl-thioester intermediate" evidence="9">
    <location>
        <position position="91"/>
    </location>
</feature>
<evidence type="ECO:0000259" key="12">
    <source>
        <dbReference type="Pfam" id="PF02803"/>
    </source>
</evidence>
<feature type="active site" description="Proton acceptor" evidence="9">
    <location>
        <position position="381"/>
    </location>
</feature>
<dbReference type="GO" id="GO:0042619">
    <property type="term" value="P:poly-hydroxybutyrate biosynthetic process"/>
    <property type="evidence" value="ECO:0007669"/>
    <property type="project" value="UniProtKB-KW"/>
</dbReference>